<feature type="binding site" evidence="4">
    <location>
        <position position="176"/>
    </location>
    <ligand>
        <name>substrate</name>
    </ligand>
</feature>
<dbReference type="GO" id="GO:0050661">
    <property type="term" value="F:NADP binding"/>
    <property type="evidence" value="ECO:0007669"/>
    <property type="project" value="InterPro"/>
</dbReference>
<feature type="binding site" evidence="4">
    <location>
        <begin position="208"/>
        <end position="211"/>
    </location>
    <ligand>
        <name>substrate</name>
    </ligand>
</feature>
<feature type="binding site" evidence="4">
    <location>
        <begin position="74"/>
        <end position="78"/>
    </location>
    <ligand>
        <name>NADP(+)</name>
        <dbReference type="ChEBI" id="CHEBI:58349"/>
    </ligand>
</feature>
<feature type="binding site" evidence="4">
    <location>
        <position position="187"/>
    </location>
    <ligand>
        <name>substrate</name>
    </ligand>
</feature>
<protein>
    <recommendedName>
        <fullName evidence="4">ADP-L-glycero-D-manno-heptose-6-epimerase</fullName>
        <ecNumber evidence="4">5.1.3.20</ecNumber>
    </recommendedName>
    <alternativeName>
        <fullName evidence="4">ADP-L-glycero-beta-D-manno-heptose-6-epimerase</fullName>
        <shortName evidence="4">ADP-glyceromanno-heptose 6-epimerase</shortName>
        <shortName evidence="4">ADP-hep 6-epimerase</shortName>
        <shortName evidence="4">AGME</shortName>
    </alternativeName>
</protein>
<dbReference type="InterPro" id="IPR001509">
    <property type="entry name" value="Epimerase_deHydtase"/>
</dbReference>
<evidence type="ECO:0000256" key="2">
    <source>
        <dbReference type="ARBA" id="ARBA00023235"/>
    </source>
</evidence>
<feature type="binding site" evidence="4">
    <location>
        <position position="287"/>
    </location>
    <ligand>
        <name>substrate</name>
    </ligand>
</feature>
<comment type="cofactor">
    <cofactor evidence="4">
        <name>NADP(+)</name>
        <dbReference type="ChEBI" id="CHEBI:58349"/>
    </cofactor>
    <text evidence="4">Binds 1 NADP(+) per subunit.</text>
</comment>
<comment type="similarity">
    <text evidence="4">Belongs to the NAD(P)-dependent epimerase/dehydratase family. HldD subfamily.</text>
</comment>
<feature type="binding site" evidence="4">
    <location>
        <position position="194"/>
    </location>
    <ligand>
        <name>substrate</name>
    </ligand>
</feature>
<evidence type="ECO:0000256" key="3">
    <source>
        <dbReference type="ARBA" id="ARBA00023277"/>
    </source>
</evidence>
<comment type="function">
    <text evidence="4">Catalyzes the interconversion between ADP-D-glycero-beta-D-manno-heptose and ADP-L-glycero-beta-D-manno-heptose via an epimerization at carbon 6 of the heptose.</text>
</comment>
<evidence type="ECO:0000256" key="4">
    <source>
        <dbReference type="HAMAP-Rule" id="MF_01601"/>
    </source>
</evidence>
<proteinExistence type="inferred from homology"/>
<evidence type="ECO:0000256" key="1">
    <source>
        <dbReference type="ARBA" id="ARBA00022857"/>
    </source>
</evidence>
<name>A0A175XZJ8_9SPHN</name>
<dbReference type="OrthoDB" id="9801785at2"/>
<dbReference type="AlphaFoldDB" id="A0A175XZJ8"/>
<accession>A0A175XZJ8</accession>
<feature type="active site" description="Proton acceptor" evidence="4">
    <location>
        <position position="144"/>
    </location>
</feature>
<dbReference type="EMBL" id="LQCK02000068">
    <property type="protein sequence ID" value="KZB93596.1"/>
    <property type="molecule type" value="Genomic_DNA"/>
</dbReference>
<evidence type="ECO:0000313" key="7">
    <source>
        <dbReference type="Proteomes" id="UP000078460"/>
    </source>
</evidence>
<dbReference type="Gene3D" id="3.90.25.10">
    <property type="entry name" value="UDP-galactose 4-epimerase, domain 1"/>
    <property type="match status" value="1"/>
</dbReference>
<dbReference type="GO" id="GO:0097171">
    <property type="term" value="P:ADP-L-glycero-beta-D-manno-heptose biosynthetic process"/>
    <property type="evidence" value="ECO:0007669"/>
    <property type="project" value="UniProtKB-UniPathway"/>
</dbReference>
<dbReference type="GO" id="GO:0008712">
    <property type="term" value="F:ADP-glyceromanno-heptose 6-epimerase activity"/>
    <property type="evidence" value="ECO:0007669"/>
    <property type="project" value="UniProtKB-UniRule"/>
</dbReference>
<feature type="domain" description="NAD-dependent epimerase/dehydratase" evidence="5">
    <location>
        <begin position="2"/>
        <end position="250"/>
    </location>
</feature>
<feature type="binding site" evidence="4">
    <location>
        <position position="39"/>
    </location>
    <ligand>
        <name>NADP(+)</name>
        <dbReference type="ChEBI" id="CHEBI:58349"/>
    </ligand>
</feature>
<dbReference type="InterPro" id="IPR011912">
    <property type="entry name" value="Heptose_epim"/>
</dbReference>
<dbReference type="STRING" id="621456.BJP26_14070"/>
<feature type="binding site" evidence="4">
    <location>
        <position position="148"/>
    </location>
    <ligand>
        <name>NADP(+)</name>
        <dbReference type="ChEBI" id="CHEBI:58349"/>
    </ligand>
</feature>
<reference evidence="6" key="1">
    <citation type="submission" date="2016-03" db="EMBL/GenBank/DDBJ databases">
        <title>Sphingomonas melonis TY, whole genome shotgun sequencing.</title>
        <authorList>
            <person name="Wang H."/>
            <person name="Zhu P."/>
        </authorList>
    </citation>
    <scope>NUCLEOTIDE SEQUENCE [LARGE SCALE GENOMIC DNA]</scope>
    <source>
        <strain evidence="6">TY</strain>
    </source>
</reference>
<dbReference type="PANTHER" id="PTHR43103">
    <property type="entry name" value="NUCLEOSIDE-DIPHOSPHATE-SUGAR EPIMERASE"/>
    <property type="match status" value="1"/>
</dbReference>
<comment type="domain">
    <text evidence="4">Contains a large N-terminal NADP-binding domain, and a smaller C-terminal substrate-binding domain.</text>
</comment>
<comment type="subunit">
    <text evidence="4">Homopentamer.</text>
</comment>
<comment type="pathway">
    <text evidence="4">Nucleotide-sugar biosynthesis; ADP-L-glycero-beta-D-manno-heptose biosynthesis; ADP-L-glycero-beta-D-manno-heptose from D-glycero-beta-D-manno-heptose 7-phosphate: step 4/4.</text>
</comment>
<keyword evidence="3 4" id="KW-0119">Carbohydrate metabolism</keyword>
<organism evidence="6 7">
    <name type="scientific">Sphingomonas melonis TY</name>
    <dbReference type="NCBI Taxonomy" id="621456"/>
    <lineage>
        <taxon>Bacteria</taxon>
        <taxon>Pseudomonadati</taxon>
        <taxon>Pseudomonadota</taxon>
        <taxon>Alphaproteobacteria</taxon>
        <taxon>Sphingomonadales</taxon>
        <taxon>Sphingomonadaceae</taxon>
        <taxon>Sphingomonas</taxon>
    </lineage>
</organism>
<dbReference type="Pfam" id="PF01370">
    <property type="entry name" value="Epimerase"/>
    <property type="match status" value="1"/>
</dbReference>
<sequence length="329" mass="36819">MIVVTGAAGFIGSNIVADLLAEDRSREIVVVDRFGTDERWRNLARHPVDHFVDPTRLDIFLAAHGDEIEAIIHMGAIATTTERDVDRLVRCNIEATVQLWDWCAMRQVPFLYASSAATYGGRERGFADDDSPDALAALAPLNAYGWSKHATDMLLARRVAAGRPAPPFWAGLKFFNVYGPNEYHKGDMASVAYKLHAQAMRGETVHLFRSYRPGIADGEQRRDFIHVRDCTRAILWLLNNRGRSGLYNVGTGEARSFLDVVRALARAMGREVNVEFIDMPEPIRARYQYFTEADTAKLRGAGLTAPCYTLEQGIADYVRGYLGRDDGYR</sequence>
<feature type="binding site" evidence="4">
    <location>
        <begin position="32"/>
        <end position="33"/>
    </location>
    <ligand>
        <name>NADP(+)</name>
        <dbReference type="ChEBI" id="CHEBI:58349"/>
    </ligand>
</feature>
<dbReference type="KEGG" id="smy:BJP26_14070"/>
<keyword evidence="2 4" id="KW-0413">Isomerase</keyword>
<feature type="binding site" evidence="4">
    <location>
        <position position="222"/>
    </location>
    <ligand>
        <name>substrate</name>
    </ligand>
</feature>
<keyword evidence="1 4" id="KW-0521">NADP</keyword>
<dbReference type="InterPro" id="IPR036291">
    <property type="entry name" value="NAD(P)-bd_dom_sf"/>
</dbReference>
<dbReference type="EC" id="5.1.3.20" evidence="4"/>
<dbReference type="NCBIfam" id="TIGR02197">
    <property type="entry name" value="heptose_epim"/>
    <property type="match status" value="1"/>
</dbReference>
<gene>
    <name evidence="4" type="primary">hldD</name>
    <name evidence="6" type="ORF">AVM11_12070</name>
</gene>
<dbReference type="PANTHER" id="PTHR43103:SF3">
    <property type="entry name" value="ADP-L-GLYCERO-D-MANNO-HEPTOSE-6-EPIMERASE"/>
    <property type="match status" value="1"/>
</dbReference>
<dbReference type="UniPathway" id="UPA00356">
    <property type="reaction ID" value="UER00440"/>
</dbReference>
<dbReference type="Proteomes" id="UP000078460">
    <property type="component" value="Unassembled WGS sequence"/>
</dbReference>
<comment type="caution">
    <text evidence="6">The sequence shown here is derived from an EMBL/GenBank/DDBJ whole genome shotgun (WGS) entry which is preliminary data.</text>
</comment>
<dbReference type="HAMAP" id="MF_01601">
    <property type="entry name" value="Heptose_epimerase"/>
    <property type="match status" value="1"/>
</dbReference>
<evidence type="ECO:0000259" key="5">
    <source>
        <dbReference type="Pfam" id="PF01370"/>
    </source>
</evidence>
<feature type="binding site" evidence="4">
    <location>
        <position position="185"/>
    </location>
    <ligand>
        <name>NADP(+)</name>
        <dbReference type="ChEBI" id="CHEBI:58349"/>
    </ligand>
</feature>
<feature type="binding site" evidence="4">
    <location>
        <position position="177"/>
    </location>
    <ligand>
        <name>NADP(+)</name>
        <dbReference type="ChEBI" id="CHEBI:58349"/>
    </ligand>
</feature>
<dbReference type="SUPFAM" id="SSF51735">
    <property type="entry name" value="NAD(P)-binding Rossmann-fold domains"/>
    <property type="match status" value="1"/>
</dbReference>
<keyword evidence="7" id="KW-1185">Reference proteome</keyword>
<evidence type="ECO:0000313" key="6">
    <source>
        <dbReference type="EMBL" id="KZB93596.1"/>
    </source>
</evidence>
<comment type="caution">
    <text evidence="4">Lacks conserved residue(s) required for the propagation of feature annotation.</text>
</comment>
<dbReference type="GO" id="GO:0005975">
    <property type="term" value="P:carbohydrate metabolic process"/>
    <property type="evidence" value="ECO:0007669"/>
    <property type="project" value="UniProtKB-UniRule"/>
</dbReference>
<feature type="active site" description="Proton acceptor" evidence="4">
    <location>
        <position position="185"/>
    </location>
</feature>
<feature type="binding site" evidence="4">
    <location>
        <begin position="10"/>
        <end position="11"/>
    </location>
    <ligand>
        <name>NADP(+)</name>
        <dbReference type="ChEBI" id="CHEBI:58349"/>
    </ligand>
</feature>
<dbReference type="RefSeq" id="WP_062126258.1">
    <property type="nucleotide sequence ID" value="NZ_CP017578.1"/>
</dbReference>
<comment type="catalytic activity">
    <reaction evidence="4">
        <text>ADP-D-glycero-beta-D-manno-heptose = ADP-L-glycero-beta-D-manno-heptose</text>
        <dbReference type="Rhea" id="RHEA:17577"/>
        <dbReference type="ChEBI" id="CHEBI:59967"/>
        <dbReference type="ChEBI" id="CHEBI:61506"/>
        <dbReference type="EC" id="5.1.3.20"/>
    </reaction>
</comment>
<dbReference type="Gene3D" id="3.40.50.720">
    <property type="entry name" value="NAD(P)-binding Rossmann-like Domain"/>
    <property type="match status" value="1"/>
</dbReference>